<proteinExistence type="predicted"/>
<gene>
    <name evidence="1" type="ORF">T7987_00080</name>
</gene>
<dbReference type="EMBL" id="CP139725">
    <property type="protein sequence ID" value="WPZ21679.1"/>
    <property type="molecule type" value="Genomic_DNA"/>
</dbReference>
<dbReference type="RefSeq" id="WP_322328582.1">
    <property type="nucleotide sequence ID" value="NZ_CP139725.1"/>
</dbReference>
<dbReference type="Proteomes" id="UP001326567">
    <property type="component" value="Chromosome"/>
</dbReference>
<accession>A0ABZ0UZP2</accession>
<keyword evidence="2" id="KW-1185">Reference proteome</keyword>
<evidence type="ECO:0000313" key="2">
    <source>
        <dbReference type="Proteomes" id="UP001326567"/>
    </source>
</evidence>
<sequence>MQNRRVTDLETKAGTGVNTITSVVTEFFVPSPDGPLSTGQFRGRRIGSDKELLSRPGETRGAFERRVMEQEITA</sequence>
<organism evidence="1 2">
    <name type="scientific">Sulfitobacter faviae</name>
    <dbReference type="NCBI Taxonomy" id="1775881"/>
    <lineage>
        <taxon>Bacteria</taxon>
        <taxon>Pseudomonadati</taxon>
        <taxon>Pseudomonadota</taxon>
        <taxon>Alphaproteobacteria</taxon>
        <taxon>Rhodobacterales</taxon>
        <taxon>Roseobacteraceae</taxon>
        <taxon>Sulfitobacter</taxon>
    </lineage>
</organism>
<reference evidence="1 2" key="1">
    <citation type="submission" date="2023-11" db="EMBL/GenBank/DDBJ databases">
        <title>From the Deep-Sea to the Surface: Bacterial Genomes Isolated from the Moytirra Hydrothermal Vent Plume.</title>
        <authorList>
            <person name="Major S.R."/>
        </authorList>
    </citation>
    <scope>NUCLEOTIDE SEQUENCE [LARGE SCALE GENOMIC DNA]</scope>
    <source>
        <strain evidence="1 2">OXR-9</strain>
    </source>
</reference>
<name>A0ABZ0UZP2_9RHOB</name>
<evidence type="ECO:0000313" key="1">
    <source>
        <dbReference type="EMBL" id="WPZ21679.1"/>
    </source>
</evidence>
<protein>
    <submittedName>
        <fullName evidence="1">Uncharacterized protein</fullName>
    </submittedName>
</protein>